<reference evidence="1 2" key="1">
    <citation type="journal article" date="2022" name="Hortic Res">
        <title>A haplotype resolved chromosomal level avocado genome allows analysis of novel avocado genes.</title>
        <authorList>
            <person name="Nath O."/>
            <person name="Fletcher S.J."/>
            <person name="Hayward A."/>
            <person name="Shaw L.M."/>
            <person name="Masouleh A.K."/>
            <person name="Furtado A."/>
            <person name="Henry R.J."/>
            <person name="Mitter N."/>
        </authorList>
    </citation>
    <scope>NUCLEOTIDE SEQUENCE [LARGE SCALE GENOMIC DNA]</scope>
    <source>
        <strain evidence="2">cv. Hass</strain>
    </source>
</reference>
<evidence type="ECO:0000313" key="1">
    <source>
        <dbReference type="EMBL" id="KAJ8619970.1"/>
    </source>
</evidence>
<evidence type="ECO:0000313" key="2">
    <source>
        <dbReference type="Proteomes" id="UP001234297"/>
    </source>
</evidence>
<dbReference type="EMBL" id="CM056817">
    <property type="protein sequence ID" value="KAJ8619970.1"/>
    <property type="molecule type" value="Genomic_DNA"/>
</dbReference>
<dbReference type="Proteomes" id="UP001234297">
    <property type="component" value="Chromosome 9"/>
</dbReference>
<proteinExistence type="predicted"/>
<accession>A0ACC2KFP8</accession>
<comment type="caution">
    <text evidence="1">The sequence shown here is derived from an EMBL/GenBank/DDBJ whole genome shotgun (WGS) entry which is preliminary data.</text>
</comment>
<organism evidence="1 2">
    <name type="scientific">Persea americana</name>
    <name type="common">Avocado</name>
    <dbReference type="NCBI Taxonomy" id="3435"/>
    <lineage>
        <taxon>Eukaryota</taxon>
        <taxon>Viridiplantae</taxon>
        <taxon>Streptophyta</taxon>
        <taxon>Embryophyta</taxon>
        <taxon>Tracheophyta</taxon>
        <taxon>Spermatophyta</taxon>
        <taxon>Magnoliopsida</taxon>
        <taxon>Magnoliidae</taxon>
        <taxon>Laurales</taxon>
        <taxon>Lauraceae</taxon>
        <taxon>Persea</taxon>
    </lineage>
</organism>
<sequence>MKCVISVQYKIRVNGEYTALFSSRGLRQGDPLSPYLYIICAEALTRHTTHLSNTNEMLYPKIAPRAQRVGLLQFTDDLLIFLHINDRTVVNLTRTMQFFEEEAGQSINKSKGQLMFSKNTSPGLARHTRDTLQISRSVTTFVYLGTPLALDRTQRIAWYNTLKRIHNRIVGWR</sequence>
<keyword evidence="2" id="KW-1185">Reference proteome</keyword>
<gene>
    <name evidence="1" type="ORF">MRB53_028499</name>
</gene>
<name>A0ACC2KFP8_PERAE</name>
<protein>
    <submittedName>
        <fullName evidence="1">Uncharacterized protein</fullName>
    </submittedName>
</protein>